<dbReference type="InterPro" id="IPR003920">
    <property type="entry name" value="Cell_synth_B"/>
</dbReference>
<dbReference type="PANTHER" id="PTHR39083">
    <property type="entry name" value="CYCLIC DI-GMP-BINDING PROTEIN"/>
    <property type="match status" value="1"/>
</dbReference>
<proteinExistence type="inferred from homology"/>
<dbReference type="GO" id="GO:0030244">
    <property type="term" value="P:cellulose biosynthetic process"/>
    <property type="evidence" value="ECO:0007669"/>
    <property type="project" value="UniProtKB-KW"/>
</dbReference>
<evidence type="ECO:0000256" key="6">
    <source>
        <dbReference type="ARBA" id="ARBA00021844"/>
    </source>
</evidence>
<comment type="similarity">
    <text evidence="4 15">Belongs to the AcsB/BcsB family.</text>
</comment>
<feature type="chain" id="PRO_5027133347" description="Cyclic di-GMP-binding protein" evidence="15">
    <location>
        <begin position="25"/>
        <end position="827"/>
    </location>
</feature>
<dbReference type="GO" id="GO:0005886">
    <property type="term" value="C:plasma membrane"/>
    <property type="evidence" value="ECO:0007669"/>
    <property type="project" value="UniProtKB-SubCell"/>
</dbReference>
<evidence type="ECO:0000256" key="11">
    <source>
        <dbReference type="ARBA" id="ARBA00022916"/>
    </source>
</evidence>
<evidence type="ECO:0000256" key="2">
    <source>
        <dbReference type="ARBA" id="ARBA00004377"/>
    </source>
</evidence>
<dbReference type="AlphaFoldDB" id="A0A6J5H055"/>
<reference evidence="17 18" key="1">
    <citation type="submission" date="2020-04" db="EMBL/GenBank/DDBJ databases">
        <authorList>
            <person name="De Canck E."/>
        </authorList>
    </citation>
    <scope>NUCLEOTIDE SEQUENCE [LARGE SCALE GENOMIC DNA]</scope>
    <source>
        <strain evidence="17 18">LMG 28688</strain>
    </source>
</reference>
<keyword evidence="11 15" id="KW-0135">Cellulose biosynthesis</keyword>
<dbReference type="Proteomes" id="UP000494119">
    <property type="component" value="Unassembled WGS sequence"/>
</dbReference>
<evidence type="ECO:0000256" key="8">
    <source>
        <dbReference type="ARBA" id="ARBA00022519"/>
    </source>
</evidence>
<evidence type="ECO:0000313" key="17">
    <source>
        <dbReference type="EMBL" id="CAB3808971.1"/>
    </source>
</evidence>
<dbReference type="InterPro" id="IPR018513">
    <property type="entry name" value="Cell_synthase_bac"/>
</dbReference>
<organism evidence="17 18">
    <name type="scientific">Paraburkholderia caffeinitolerans</name>
    <dbReference type="NCBI Taxonomy" id="1723730"/>
    <lineage>
        <taxon>Bacteria</taxon>
        <taxon>Pseudomonadati</taxon>
        <taxon>Pseudomonadota</taxon>
        <taxon>Betaproteobacteria</taxon>
        <taxon>Burkholderiales</taxon>
        <taxon>Burkholderiaceae</taxon>
        <taxon>Paraburkholderia</taxon>
    </lineage>
</organism>
<dbReference type="NCBIfam" id="NF008323">
    <property type="entry name" value="PRK11114.1-1"/>
    <property type="match status" value="1"/>
</dbReference>
<evidence type="ECO:0000256" key="16">
    <source>
        <dbReference type="SAM" id="MobiDB-lite"/>
    </source>
</evidence>
<dbReference type="UniPathway" id="UPA00694"/>
<keyword evidence="13 15" id="KW-0472">Membrane</keyword>
<feature type="transmembrane region" description="Helical" evidence="15">
    <location>
        <begin position="797"/>
        <end position="817"/>
    </location>
</feature>
<dbReference type="GO" id="GO:0006011">
    <property type="term" value="P:UDP-alpha-D-glucose metabolic process"/>
    <property type="evidence" value="ECO:0007669"/>
    <property type="project" value="InterPro"/>
</dbReference>
<comment type="subcellular location">
    <subcellularLocation>
        <location evidence="2">Cell inner membrane</location>
        <topology evidence="2">Single-pass membrane protein</topology>
    </subcellularLocation>
</comment>
<evidence type="ECO:0000256" key="12">
    <source>
        <dbReference type="ARBA" id="ARBA00022989"/>
    </source>
</evidence>
<dbReference type="RefSeq" id="WP_175198321.1">
    <property type="nucleotide sequence ID" value="NZ_CADIKL010000063.1"/>
</dbReference>
<sequence length="827" mass="87070">MRVSVPVRLSALTAGLLVASSLLAADKPADKAAVKAASGAAPASVAALAPAVPAAPVASAASSASGATADASLGGVPGTLTTTAAGTGPAVIQTAPGTIAMLPGANALPAPMGQPRTHVFTLRQMGAYGAMELRGLDPTGYLNADVRTDEVVTAAKLRLIYTYSPSLIYPLSHLKVFVNGEVVATIPLVKETAGQLVTSEITLDPRLFTDFNRISVQMIAHYTLDHCEDPYHSTLWTDIAPESTLTLDTAAVDLPNSLALLPVPFFDKHDYGLVRVPFVLAANAGLPTLRAAGVVSSWLGALASFRGARFPVARTAPADASAIAFALPGQMPEGIALPEIKGPTITVMTNPAAAQGSGRKLLVLAGRTPEELEKAAYALVLGQAGMASNSVVVQSVDLGPERKPYDAPNWVPTDRPVLLRELVNDPQQLQVSGYNPPAIRVNMRVPADLYAWAHSNVPIDIRYRYTAPSSWNDSILNVSINDQLVRSQRLKPVTRAADETRIAVPVLSGTDVRATSSIEIPAFRVGSNNQFQFQFHIDSQKTGLCASTAADIARAAIDPDSVVDFSGFAHYTALPNLAFFANSGYPFTRMADLSETAVVIPDAPDAKDQEAVLTMLGHMGQWTGLPALRVKLVPASQIDSVSGDDLLVIGSGSAANLLAKWGKDLPLLIERGKTEVATRDQKGGWPDWLGGTADDEDTTPKGRSIVSLGGPLAALIGFESPLASGRSVVALASTSSAQFGDVLDAMQDSSKVARMHGDLSVVRHGEVEGLRVGERYFVGDLPWYARLWVHISRYPSLMALAGILAGLIVAFTVFWALGRMAARRTGD</sequence>
<gene>
    <name evidence="17" type="primary">bcsB</name>
    <name evidence="17" type="ORF">LMG28688_06897</name>
</gene>
<evidence type="ECO:0000256" key="13">
    <source>
        <dbReference type="ARBA" id="ARBA00023136"/>
    </source>
</evidence>
<keyword evidence="12 15" id="KW-1133">Transmembrane helix</keyword>
<keyword evidence="9 15" id="KW-0973">c-di-GMP</keyword>
<accession>A0A6J5H055</accession>
<evidence type="ECO:0000256" key="5">
    <source>
        <dbReference type="ARBA" id="ARBA00011437"/>
    </source>
</evidence>
<keyword evidence="7 15" id="KW-1003">Cell membrane</keyword>
<dbReference type="Pfam" id="PF03170">
    <property type="entry name" value="BcsB"/>
    <property type="match status" value="1"/>
</dbReference>
<evidence type="ECO:0000256" key="9">
    <source>
        <dbReference type="ARBA" id="ARBA00022636"/>
    </source>
</evidence>
<dbReference type="PRINTS" id="PR01440">
    <property type="entry name" value="CELLSNTHASEB"/>
</dbReference>
<evidence type="ECO:0000256" key="7">
    <source>
        <dbReference type="ARBA" id="ARBA00022475"/>
    </source>
</evidence>
<comment type="pathway">
    <text evidence="3 15">Glycan metabolism; bacterial cellulose biosynthesis.</text>
</comment>
<keyword evidence="18" id="KW-1185">Reference proteome</keyword>
<evidence type="ECO:0000256" key="4">
    <source>
        <dbReference type="ARBA" id="ARBA00010714"/>
    </source>
</evidence>
<name>A0A6J5H055_9BURK</name>
<keyword evidence="15" id="KW-0732">Signal</keyword>
<feature type="region of interest" description="Disordered" evidence="16">
    <location>
        <begin position="680"/>
        <end position="700"/>
    </location>
</feature>
<keyword evidence="8 15" id="KW-0997">Cell inner membrane</keyword>
<feature type="signal peptide" evidence="15">
    <location>
        <begin position="1"/>
        <end position="24"/>
    </location>
</feature>
<dbReference type="EMBL" id="CADIKL010000063">
    <property type="protein sequence ID" value="CAB3808971.1"/>
    <property type="molecule type" value="Genomic_DNA"/>
</dbReference>
<evidence type="ECO:0000256" key="10">
    <source>
        <dbReference type="ARBA" id="ARBA00022692"/>
    </source>
</evidence>
<dbReference type="Gene3D" id="2.60.120.260">
    <property type="entry name" value="Galactose-binding domain-like"/>
    <property type="match status" value="2"/>
</dbReference>
<keyword evidence="10 15" id="KW-0812">Transmembrane</keyword>
<evidence type="ECO:0000256" key="3">
    <source>
        <dbReference type="ARBA" id="ARBA00005186"/>
    </source>
</evidence>
<comment type="function">
    <text evidence="1 15">Binds the cellulose synthase activator, bis-(3'-5') cyclic diguanylic acid (c-di-GMP).</text>
</comment>
<evidence type="ECO:0000256" key="15">
    <source>
        <dbReference type="RuleBase" id="RU365021"/>
    </source>
</evidence>
<evidence type="ECO:0000256" key="1">
    <source>
        <dbReference type="ARBA" id="ARBA00002057"/>
    </source>
</evidence>
<evidence type="ECO:0000313" key="18">
    <source>
        <dbReference type="Proteomes" id="UP000494119"/>
    </source>
</evidence>
<comment type="subunit">
    <text evidence="5 15">Tightly associated with the cellulose synthase catalytic subunit.</text>
</comment>
<protein>
    <recommendedName>
        <fullName evidence="6 15">Cyclic di-GMP-binding protein</fullName>
    </recommendedName>
    <alternativeName>
        <fullName evidence="14 15">Cellulose synthase regulatory subunit</fullName>
    </alternativeName>
</protein>
<dbReference type="PANTHER" id="PTHR39083:SF1">
    <property type="entry name" value="CYCLIC DI-GMP-BINDING PROTEIN"/>
    <property type="match status" value="1"/>
</dbReference>
<evidence type="ECO:0000256" key="14">
    <source>
        <dbReference type="ARBA" id="ARBA00033444"/>
    </source>
</evidence>